<proteinExistence type="predicted"/>
<evidence type="ECO:0000313" key="1">
    <source>
        <dbReference type="EMBL" id="TWI80855.1"/>
    </source>
</evidence>
<name>A0A562SHR5_CHIJA</name>
<dbReference type="RefSeq" id="WP_145719360.1">
    <property type="nucleotide sequence ID" value="NZ_BAAAFY010000003.1"/>
</dbReference>
<dbReference type="PROSITE" id="PS51257">
    <property type="entry name" value="PROKAR_LIPOPROTEIN"/>
    <property type="match status" value="1"/>
</dbReference>
<evidence type="ECO:0008006" key="3">
    <source>
        <dbReference type="Google" id="ProtNLM"/>
    </source>
</evidence>
<sequence length="147" mass="16374">MKVLITLIMFFIALGCVQSGKDAKVATSSDTKVEDSIVDPIAPSHFEIDYNRIVKLGTDFFPEGSTGIGSLRIYIDTASRIERFEIVFARIENKGNIIYNYLSDKDDPKTEQLINAFKGVVNGIKVKKLGNPKLHGLEAYDLAIKFE</sequence>
<dbReference type="OrthoDB" id="672740at2"/>
<dbReference type="Proteomes" id="UP000316778">
    <property type="component" value="Unassembled WGS sequence"/>
</dbReference>
<comment type="caution">
    <text evidence="1">The sequence shown here is derived from an EMBL/GenBank/DDBJ whole genome shotgun (WGS) entry which is preliminary data.</text>
</comment>
<organism evidence="1 2">
    <name type="scientific">Chitinophaga japonensis</name>
    <name type="common">Flexibacter japonensis</name>
    <dbReference type="NCBI Taxonomy" id="104662"/>
    <lineage>
        <taxon>Bacteria</taxon>
        <taxon>Pseudomonadati</taxon>
        <taxon>Bacteroidota</taxon>
        <taxon>Chitinophagia</taxon>
        <taxon>Chitinophagales</taxon>
        <taxon>Chitinophagaceae</taxon>
        <taxon>Chitinophaga</taxon>
    </lineage>
</organism>
<dbReference type="AlphaFoldDB" id="A0A562SHR5"/>
<accession>A0A562SHR5</accession>
<keyword evidence="2" id="KW-1185">Reference proteome</keyword>
<dbReference type="EMBL" id="VLLG01000008">
    <property type="protein sequence ID" value="TWI80855.1"/>
    <property type="molecule type" value="Genomic_DNA"/>
</dbReference>
<reference evidence="1 2" key="1">
    <citation type="journal article" date="2013" name="Stand. Genomic Sci.">
        <title>Genomic Encyclopedia of Type Strains, Phase I: The one thousand microbial genomes (KMG-I) project.</title>
        <authorList>
            <person name="Kyrpides N.C."/>
            <person name="Woyke T."/>
            <person name="Eisen J.A."/>
            <person name="Garrity G."/>
            <person name="Lilburn T.G."/>
            <person name="Beck B.J."/>
            <person name="Whitman W.B."/>
            <person name="Hugenholtz P."/>
            <person name="Klenk H.P."/>
        </authorList>
    </citation>
    <scope>NUCLEOTIDE SEQUENCE [LARGE SCALE GENOMIC DNA]</scope>
    <source>
        <strain evidence="1 2">DSM 13484</strain>
    </source>
</reference>
<protein>
    <recommendedName>
        <fullName evidence="3">Lipoprotein</fullName>
    </recommendedName>
</protein>
<gene>
    <name evidence="1" type="ORF">LX66_5460</name>
</gene>
<evidence type="ECO:0000313" key="2">
    <source>
        <dbReference type="Proteomes" id="UP000316778"/>
    </source>
</evidence>